<dbReference type="AlphaFoldDB" id="A0A3L0W3U8"/>
<protein>
    <recommendedName>
        <fullName evidence="2">Alanine dehydrogenase/pyridine nucleotide transhydrogenase NAD(H)-binding domain-containing protein</fullName>
    </recommendedName>
</protein>
<proteinExistence type="predicted"/>
<feature type="compositionally biased region" description="Basic residues" evidence="1">
    <location>
        <begin position="94"/>
        <end position="104"/>
    </location>
</feature>
<gene>
    <name evidence="3" type="ORF">D9F05_12240</name>
</gene>
<organism evidence="3">
    <name type="scientific">Escherichia coli</name>
    <dbReference type="NCBI Taxonomy" id="562"/>
    <lineage>
        <taxon>Bacteria</taxon>
        <taxon>Pseudomonadati</taxon>
        <taxon>Pseudomonadota</taxon>
        <taxon>Gammaproteobacteria</taxon>
        <taxon>Enterobacterales</taxon>
        <taxon>Enterobacteriaceae</taxon>
        <taxon>Escherichia</taxon>
    </lineage>
</organism>
<evidence type="ECO:0000259" key="2">
    <source>
        <dbReference type="Pfam" id="PF01262"/>
    </source>
</evidence>
<dbReference type="EMBL" id="RNRV01000019">
    <property type="protein sequence ID" value="MHO05137.1"/>
    <property type="molecule type" value="Genomic_DNA"/>
</dbReference>
<evidence type="ECO:0000256" key="1">
    <source>
        <dbReference type="SAM" id="MobiDB-lite"/>
    </source>
</evidence>
<feature type="compositionally biased region" description="Polar residues" evidence="1">
    <location>
        <begin position="106"/>
        <end position="123"/>
    </location>
</feature>
<feature type="compositionally biased region" description="Polar residues" evidence="1">
    <location>
        <begin position="69"/>
        <end position="81"/>
    </location>
</feature>
<comment type="caution">
    <text evidence="3">The sequence shown here is derived from an EMBL/GenBank/DDBJ whole genome shotgun (WGS) entry which is preliminary data.</text>
</comment>
<dbReference type="InterPro" id="IPR007698">
    <property type="entry name" value="AlaDH/PNT_NAD(H)-bd"/>
</dbReference>
<evidence type="ECO:0000313" key="3">
    <source>
        <dbReference type="EMBL" id="MHO05137.1"/>
    </source>
</evidence>
<feature type="compositionally biased region" description="Basic and acidic residues" evidence="1">
    <location>
        <begin position="83"/>
        <end position="93"/>
    </location>
</feature>
<name>A0A3L0W3U8_ECOLX</name>
<feature type="domain" description="Alanine dehydrogenase/pyridine nucleotide transhydrogenase NAD(H)-binding" evidence="2">
    <location>
        <begin position="20"/>
        <end position="51"/>
    </location>
</feature>
<dbReference type="Pfam" id="PF01262">
    <property type="entry name" value="AlaDh_PNT_C"/>
    <property type="match status" value="1"/>
</dbReference>
<reference evidence="3" key="1">
    <citation type="submission" date="2018-10" db="EMBL/GenBank/DDBJ databases">
        <authorList>
            <consortium name="NARMS: The National Antimicrobial Resistance Monitoring System"/>
        </authorList>
    </citation>
    <scope>NUCLEOTIDE SEQUENCE [LARGE SCALE GENOMIC DNA]</scope>
    <source>
        <strain evidence="3">CVM N17EC0388</strain>
    </source>
</reference>
<feature type="region of interest" description="Disordered" evidence="1">
    <location>
        <begin position="59"/>
        <end position="138"/>
    </location>
</feature>
<dbReference type="Gene3D" id="3.40.50.720">
    <property type="entry name" value="NAD(P)-binding Rossmann-like Domain"/>
    <property type="match status" value="1"/>
</dbReference>
<sequence>MSWRAAERHLAVEVVKTGISCAMMAPGATAPRVVNHDHIVRMKPGSAIIDMTQIRVKQEAPSPVHIRLTASSTRQDPTTQPKYRGDQGHPERTRKPRPTWHRQMHFSESGSVQNGHFSPQNEHQPAPMVDWHNRLTDL</sequence>
<accession>A0A3L0W3U8</accession>